<name>A0A239IP61_9SPHN</name>
<gene>
    <name evidence="2" type="ORF">SAMN06295955_10881</name>
</gene>
<accession>A0A239IP61</accession>
<dbReference type="OrthoDB" id="2077946at2"/>
<keyword evidence="3" id="KW-1185">Reference proteome</keyword>
<protein>
    <submittedName>
        <fullName evidence="2">SIR2-like domain-containing protein</fullName>
    </submittedName>
</protein>
<dbReference type="Proteomes" id="UP000198339">
    <property type="component" value="Unassembled WGS sequence"/>
</dbReference>
<dbReference type="EMBL" id="FZPA01000008">
    <property type="protein sequence ID" value="SNS95152.1"/>
    <property type="molecule type" value="Genomic_DNA"/>
</dbReference>
<reference evidence="2 3" key="1">
    <citation type="submission" date="2017-06" db="EMBL/GenBank/DDBJ databases">
        <authorList>
            <person name="Kim H.J."/>
            <person name="Triplett B.A."/>
        </authorList>
    </citation>
    <scope>NUCLEOTIDE SEQUENCE [LARGE SCALE GENOMIC DNA]</scope>
    <source>
        <strain evidence="2 3">DS15</strain>
    </source>
</reference>
<evidence type="ECO:0000256" key="1">
    <source>
        <dbReference type="SAM" id="MobiDB-lite"/>
    </source>
</evidence>
<sequence length="1263" mass="141861">MRFIADGPSLPDELLTARDAGQVLFFCGAGVSQAKAGLPNFATLAGKVLTLLGSALDSPARRLFQSAQAFEEASGLTGLVATDRIFGMLEREFEPSEVREAVALALKPEPGYGLDAHRTVLDLARTRSGVARLVTTNFDLLFEECDPTLESSNPPRLPDPGRELDFRGIVHIHGRVDPDYRRACDDEFVLSSADFGRAYLADGWATRYIQALLGRFKIVFVGYSADDPPVQYLLEALNRSEDRPNGLYAFQAGEIAQATEQWAHKGVCPLPYSSANQHAALWDTLGAWAERARDVDGWHRQVIAAGVTGPEAALPYQRGIMAHIAATTAGARHLAGAAEPPAAEWLAMLDPAMRYGQPGQLYLYDDTSERFDPFDAFGLDSDEAPEAADPDDRFASRKVPSGAWDGFASTDEDRRDLPETGAGRFRGSGADQPAKLPIRLWHLGVFLQKVAHQPAALWWAAHQGQLHSHIQQQLEWSLRREAARYPPVMRDGWRALLAAWQQGAVDPDRVRYDVEERAKLEGWSSSLVRTLLDCYRPILEVKPAFGVRAPAMREDLTLGEMVHVGVEYPRPHEPLAIPDEHVSYGVSLFRQHIEHAIVLEGEVRGRDRIFFDSTRADDGKELSEDEYGFTGHLVAFTNLVLRLAAVDRDAARREVLQWPVGANEVFTRLRIWAAGHAELVDPTEAGEIFRSLDEESFWSDQHERDLLYALRDRWSELEASDRSAIEGRLLTGNFPWSEPRADEAVVNAHYRLNRLQWLRDNGITFGFDFETEIAKLRTIAADWEPRFAGQAARRQVGEAYTIETDTDPAALADLPLGEILPAAAEVEGRDFYERVRRAPFRGLTETQPIRALGALTNAMRNGQFEPHAWTSLLNARGEKLSRPRMLTAIGHRLARLDLDQIDALKHPISEWLRDHGEILHARLPEVFDLVWNALIAALAAHPSPPKFRRPDASWVDDGLNRPAGRMVDAMLKDPAKANFAAGAGLPASWRSRFDQLLALPPDHRHHAIAMITPRLNWLFNIDPEWVEARLLDLADQTNADAEAFWGGYFWGARTPQLPLYQRLKPFFFALARNGVKRRDHANKLAGMLLAGWGGEEEAQEPERLIPDVELREILIHADEELRAQMLGYLERWAREPNSRWLDRVIPFLLKVWPRQSAIRTQRISRRLTELALTMPELFADIVEIILPWLKPIRGSGLRLGPFLMGEDGIAQRFPVQLLELLWTVLGEDPLEWPYKIGDLFDALEEQAEVAGDPRLAELRRRQA</sequence>
<proteinExistence type="predicted"/>
<dbReference type="InterPro" id="IPR029035">
    <property type="entry name" value="DHS-like_NAD/FAD-binding_dom"/>
</dbReference>
<organism evidence="2 3">
    <name type="scientific">Sphingopyxis indica</name>
    <dbReference type="NCBI Taxonomy" id="436663"/>
    <lineage>
        <taxon>Bacteria</taxon>
        <taxon>Pseudomonadati</taxon>
        <taxon>Pseudomonadota</taxon>
        <taxon>Alphaproteobacteria</taxon>
        <taxon>Sphingomonadales</taxon>
        <taxon>Sphingomonadaceae</taxon>
        <taxon>Sphingopyxis</taxon>
    </lineage>
</organism>
<dbReference type="Gene3D" id="3.40.50.1220">
    <property type="entry name" value="TPP-binding domain"/>
    <property type="match status" value="1"/>
</dbReference>
<feature type="compositionally biased region" description="Acidic residues" evidence="1">
    <location>
        <begin position="380"/>
        <end position="389"/>
    </location>
</feature>
<dbReference type="SUPFAM" id="SSF52467">
    <property type="entry name" value="DHS-like NAD/FAD-binding domain"/>
    <property type="match status" value="1"/>
</dbReference>
<dbReference type="Pfam" id="PF13289">
    <property type="entry name" value="SIR2_2"/>
    <property type="match status" value="1"/>
</dbReference>
<feature type="region of interest" description="Disordered" evidence="1">
    <location>
        <begin position="380"/>
        <end position="430"/>
    </location>
</feature>
<dbReference type="RefSeq" id="WP_089216201.1">
    <property type="nucleotide sequence ID" value="NZ_FZPA01000008.1"/>
</dbReference>
<evidence type="ECO:0000313" key="2">
    <source>
        <dbReference type="EMBL" id="SNS95152.1"/>
    </source>
</evidence>
<evidence type="ECO:0000313" key="3">
    <source>
        <dbReference type="Proteomes" id="UP000198339"/>
    </source>
</evidence>
<dbReference type="AlphaFoldDB" id="A0A239IP61"/>